<dbReference type="PANTHER" id="PTHR31082:SF4">
    <property type="entry name" value="PHEROMONE-REGULATED MEMBRANE PROTEIN 10"/>
    <property type="match status" value="1"/>
</dbReference>
<gene>
    <name evidence="10" type="ORF">Q9L58_003065</name>
</gene>
<accession>A0ABR3GPX3</accession>
<sequence>MSESNTLIPPGSEIPFFDQLETTSDSTRAAEYLPPINIDSIDIPIQEKVFVPEPPSGVYDQPYGSEQPPAEKKAARIPHIRCVSIPSSTQASPVLNPINSCTVGAGHFQGGEIVDVLDPGEDIEIKYTFKKPEARSKIIVTKEASDLVRQHTQRGIRPPRSLGGAGDAIKPGPGASTPIACRNEDYAQSPDHFRGGVLGNLLKLYNPPHYEGSRNHPHHGYSNSVASTVVGSPTASGRTTPKWYNKSANTSTTSLGGLLAASGSASVTNGKNTRPKIKHRPHCSGVVGAIKTFSGKSLEEEIKITIHIAETLARQKYILKLCRALMLYGAPTHRLEEYMKMTSRVLEIDGQFLYIPGCMIVSFGDCSTHTSDMQIVRTDQGVDLGKLHDTHIVYKEVVHDIIGVEEATQSLSEIMNRTPKHSPWVLVPVYGIASAVVGPFGFKARLIDMPVLFLLGCILGFLQLVVAPNSELYSNVFEISAAILTSFLARAFGSIRGGSVFCFSALAQSSIALILPGYIILCGSLELQSRNIVAGSVRMFYAIIYSLFLGFGITIGSALYGLLDQNATSATTCENPLPWEWNFLFVPPFALCLLIISQSHWKQAPTMIAIAMAGYVVNFFSSQRFSSQPQVSNSMGAFTIGVLGNLYSRVGHGLAFAAMLPAIFVQVPSGLAAQGSLLSGIQNANSLINNTTHPQPGLYNSVVMDVGFSMIQVAIGISVGLFAAALVVYPLGKKRSGLFSF</sequence>
<organism evidence="10 11">
    <name type="scientific">Discina gigas</name>
    <dbReference type="NCBI Taxonomy" id="1032678"/>
    <lineage>
        <taxon>Eukaryota</taxon>
        <taxon>Fungi</taxon>
        <taxon>Dikarya</taxon>
        <taxon>Ascomycota</taxon>
        <taxon>Pezizomycotina</taxon>
        <taxon>Pezizomycetes</taxon>
        <taxon>Pezizales</taxon>
        <taxon>Discinaceae</taxon>
        <taxon>Discina</taxon>
    </lineage>
</organism>
<evidence type="ECO:0000256" key="3">
    <source>
        <dbReference type="ARBA" id="ARBA00022989"/>
    </source>
</evidence>
<feature type="transmembrane region" description="Helical" evidence="7">
    <location>
        <begin position="583"/>
        <end position="601"/>
    </location>
</feature>
<evidence type="ECO:0000259" key="9">
    <source>
        <dbReference type="Pfam" id="PF12821"/>
    </source>
</evidence>
<evidence type="ECO:0008006" key="12">
    <source>
        <dbReference type="Google" id="ProtNLM"/>
    </source>
</evidence>
<proteinExistence type="inferred from homology"/>
<evidence type="ECO:0000256" key="4">
    <source>
        <dbReference type="ARBA" id="ARBA00023136"/>
    </source>
</evidence>
<evidence type="ECO:0000313" key="11">
    <source>
        <dbReference type="Proteomes" id="UP001447188"/>
    </source>
</evidence>
<feature type="transmembrane region" description="Helical" evidence="7">
    <location>
        <begin position="500"/>
        <end position="520"/>
    </location>
</feature>
<feature type="domain" description="Threonine/Serine exporter ThrE" evidence="9">
    <location>
        <begin position="584"/>
        <end position="726"/>
    </location>
</feature>
<dbReference type="InterPro" id="IPR024528">
    <property type="entry name" value="ThrE_2"/>
</dbReference>
<comment type="similarity">
    <text evidence="5">Belongs to the ThrE exporter (TC 2.A.79) family.</text>
</comment>
<reference evidence="10 11" key="1">
    <citation type="submission" date="2024-02" db="EMBL/GenBank/DDBJ databases">
        <title>Discinaceae phylogenomics.</title>
        <authorList>
            <person name="Dirks A.C."/>
            <person name="James T.Y."/>
        </authorList>
    </citation>
    <scope>NUCLEOTIDE SEQUENCE [LARGE SCALE GENOMIC DNA]</scope>
    <source>
        <strain evidence="10 11">ACD0624</strain>
    </source>
</reference>
<feature type="transmembrane region" description="Helical" evidence="7">
    <location>
        <begin position="540"/>
        <end position="563"/>
    </location>
</feature>
<name>A0ABR3GPX3_9PEZI</name>
<keyword evidence="3 7" id="KW-1133">Transmembrane helix</keyword>
<dbReference type="Pfam" id="PF12821">
    <property type="entry name" value="ThrE_2"/>
    <property type="match status" value="1"/>
</dbReference>
<dbReference type="InterPro" id="IPR051361">
    <property type="entry name" value="ThrE/Ser_Exporter"/>
</dbReference>
<keyword evidence="2 7" id="KW-0812">Transmembrane</keyword>
<keyword evidence="4 7" id="KW-0472">Membrane</keyword>
<keyword evidence="11" id="KW-1185">Reference proteome</keyword>
<dbReference type="InterPro" id="IPR010619">
    <property type="entry name" value="ThrE-like_N"/>
</dbReference>
<feature type="transmembrane region" description="Helical" evidence="7">
    <location>
        <begin position="449"/>
        <end position="466"/>
    </location>
</feature>
<evidence type="ECO:0000256" key="2">
    <source>
        <dbReference type="ARBA" id="ARBA00022692"/>
    </source>
</evidence>
<dbReference type="Pfam" id="PF06738">
    <property type="entry name" value="ThrE"/>
    <property type="match status" value="1"/>
</dbReference>
<evidence type="ECO:0000256" key="1">
    <source>
        <dbReference type="ARBA" id="ARBA00004141"/>
    </source>
</evidence>
<evidence type="ECO:0000313" key="10">
    <source>
        <dbReference type="EMBL" id="KAL0637986.1"/>
    </source>
</evidence>
<evidence type="ECO:0000259" key="8">
    <source>
        <dbReference type="Pfam" id="PF06738"/>
    </source>
</evidence>
<dbReference type="Proteomes" id="UP001447188">
    <property type="component" value="Unassembled WGS sequence"/>
</dbReference>
<feature type="transmembrane region" description="Helical" evidence="7">
    <location>
        <begin position="424"/>
        <end position="442"/>
    </location>
</feature>
<feature type="transmembrane region" description="Helical" evidence="7">
    <location>
        <begin position="646"/>
        <end position="667"/>
    </location>
</feature>
<evidence type="ECO:0000256" key="6">
    <source>
        <dbReference type="SAM" id="MobiDB-lite"/>
    </source>
</evidence>
<dbReference type="EMBL" id="JBBBZM010000028">
    <property type="protein sequence ID" value="KAL0637986.1"/>
    <property type="molecule type" value="Genomic_DNA"/>
</dbReference>
<feature type="transmembrane region" description="Helical" evidence="7">
    <location>
        <begin position="607"/>
        <end position="625"/>
    </location>
</feature>
<evidence type="ECO:0000256" key="7">
    <source>
        <dbReference type="SAM" id="Phobius"/>
    </source>
</evidence>
<comment type="subcellular location">
    <subcellularLocation>
        <location evidence="1">Membrane</location>
        <topology evidence="1">Multi-pass membrane protein</topology>
    </subcellularLocation>
</comment>
<evidence type="ECO:0000256" key="5">
    <source>
        <dbReference type="ARBA" id="ARBA00034125"/>
    </source>
</evidence>
<feature type="transmembrane region" description="Helical" evidence="7">
    <location>
        <begin position="706"/>
        <end position="731"/>
    </location>
</feature>
<protein>
    <recommendedName>
        <fullName evidence="12">DUF1212-domain-containing protein</fullName>
    </recommendedName>
</protein>
<feature type="region of interest" description="Disordered" evidence="6">
    <location>
        <begin position="149"/>
        <end position="182"/>
    </location>
</feature>
<dbReference type="PANTHER" id="PTHR31082">
    <property type="entry name" value="PHEROMONE-REGULATED MEMBRANE PROTEIN 10"/>
    <property type="match status" value="1"/>
</dbReference>
<feature type="domain" description="Threonine/serine exporter-like N-terminal" evidence="8">
    <location>
        <begin position="317"/>
        <end position="559"/>
    </location>
</feature>
<feature type="transmembrane region" description="Helical" evidence="7">
    <location>
        <begin position="472"/>
        <end position="493"/>
    </location>
</feature>
<comment type="caution">
    <text evidence="10">The sequence shown here is derived from an EMBL/GenBank/DDBJ whole genome shotgun (WGS) entry which is preliminary data.</text>
</comment>